<name>A0A075MY46_9ARCH</name>
<dbReference type="AlphaFoldDB" id="A0A075MY46"/>
<keyword evidence="3" id="KW-1185">Reference proteome</keyword>
<dbReference type="HOGENOM" id="CLU_827987_0_0_2"/>
<dbReference type="Gene3D" id="3.40.50.2000">
    <property type="entry name" value="Glycogen Phosphorylase B"/>
    <property type="match status" value="1"/>
</dbReference>
<dbReference type="KEGG" id="nev:NTE_02145"/>
<dbReference type="OrthoDB" id="11420at2157"/>
<evidence type="ECO:0008006" key="4">
    <source>
        <dbReference type="Google" id="ProtNLM"/>
    </source>
</evidence>
<protein>
    <recommendedName>
        <fullName evidence="4">Glycosyltransferase subfamily 4-like N-terminal domain-containing protein</fullName>
    </recommendedName>
</protein>
<reference evidence="2 3" key="1">
    <citation type="journal article" date="2014" name="PLoS ONE">
        <title>Genome Sequence of Candidatus Nitrososphaera evergladensis from Group I.1b Enriched from Everglades Soil Reveals Novel Genomic Features of the Ammonia-Oxidizing Archaea.</title>
        <authorList>
            <person name="Zhalnina K.V."/>
            <person name="Dias R."/>
            <person name="Leonard M.T."/>
            <person name="Dorr de Quadros P."/>
            <person name="Camargo F.A."/>
            <person name="Drew J.C."/>
            <person name="Farmerie W.G."/>
            <person name="Daroub S.H."/>
            <person name="Triplett E.W."/>
        </authorList>
    </citation>
    <scope>NUCLEOTIDE SEQUENCE [LARGE SCALE GENOMIC DNA]</scope>
    <source>
        <strain evidence="2 3">SR1</strain>
    </source>
</reference>
<dbReference type="SUPFAM" id="SSF53756">
    <property type="entry name" value="UDP-Glycosyltransferase/glycogen phosphorylase"/>
    <property type="match status" value="1"/>
</dbReference>
<feature type="region of interest" description="Disordered" evidence="1">
    <location>
        <begin position="192"/>
        <end position="211"/>
    </location>
</feature>
<feature type="compositionally biased region" description="Polar residues" evidence="1">
    <location>
        <begin position="193"/>
        <end position="211"/>
    </location>
</feature>
<evidence type="ECO:0000313" key="3">
    <source>
        <dbReference type="Proteomes" id="UP000028194"/>
    </source>
</evidence>
<dbReference type="Proteomes" id="UP000028194">
    <property type="component" value="Chromosome"/>
</dbReference>
<organism evidence="2 3">
    <name type="scientific">Candidatus Nitrososphaera evergladensis SR1</name>
    <dbReference type="NCBI Taxonomy" id="1459636"/>
    <lineage>
        <taxon>Archaea</taxon>
        <taxon>Nitrososphaerota</taxon>
        <taxon>Nitrososphaeria</taxon>
        <taxon>Nitrososphaerales</taxon>
        <taxon>Nitrososphaeraceae</taxon>
        <taxon>Nitrososphaera</taxon>
    </lineage>
</organism>
<accession>A0A075MY46</accession>
<dbReference type="RefSeq" id="WP_148700815.1">
    <property type="nucleotide sequence ID" value="NZ_CP007174.1"/>
</dbReference>
<evidence type="ECO:0000256" key="1">
    <source>
        <dbReference type="SAM" id="MobiDB-lite"/>
    </source>
</evidence>
<sequence>MLNILHVWDQAGVACVLAKYQRIQGCQSKVVITSNADKFGIYDFYSGGNNSGGGDDDDSNIVDVIARPEEFTETCLKKAEKADVIHVHSRAEMVPILRKRFGNSRIIVLHYHGTDIRGLKKKYNLPHRSIASDIAVAAIYTARRIRNRNTNPQAQKMADLVVVATPDLLERAPPSLVYVSNPVDVDHFRPAMKTSSAGKSTGQNDDNNSTKALTFNTETADLQLVMQHFEKTRLPYELEVYDRTKDPIKYQDMPAFLRKYGAYVDIRYVNGKVLENLSKTALEALACGLKVIDYQANIHTRLPPEHDPHNVASRFVDIYHGLLENSRGARRRLQQV</sequence>
<dbReference type="STRING" id="1459636.NTE_02145"/>
<gene>
    <name evidence="2" type="ORF">NTE_02145</name>
</gene>
<proteinExistence type="predicted"/>
<dbReference type="GeneID" id="41597870"/>
<evidence type="ECO:0000313" key="2">
    <source>
        <dbReference type="EMBL" id="AIF84199.1"/>
    </source>
</evidence>
<dbReference type="EMBL" id="CP007174">
    <property type="protein sequence ID" value="AIF84199.1"/>
    <property type="molecule type" value="Genomic_DNA"/>
</dbReference>